<accession>A0A4C1XWD5</accession>
<name>A0A4C1XWD5_EUMVA</name>
<gene>
    <name evidence="1" type="ORF">EVAR_43665_1</name>
</gene>
<protein>
    <submittedName>
        <fullName evidence="1">Uncharacterized protein</fullName>
    </submittedName>
</protein>
<organism evidence="1 2">
    <name type="scientific">Eumeta variegata</name>
    <name type="common">Bagworm moth</name>
    <name type="synonym">Eumeta japonica</name>
    <dbReference type="NCBI Taxonomy" id="151549"/>
    <lineage>
        <taxon>Eukaryota</taxon>
        <taxon>Metazoa</taxon>
        <taxon>Ecdysozoa</taxon>
        <taxon>Arthropoda</taxon>
        <taxon>Hexapoda</taxon>
        <taxon>Insecta</taxon>
        <taxon>Pterygota</taxon>
        <taxon>Neoptera</taxon>
        <taxon>Endopterygota</taxon>
        <taxon>Lepidoptera</taxon>
        <taxon>Glossata</taxon>
        <taxon>Ditrysia</taxon>
        <taxon>Tineoidea</taxon>
        <taxon>Psychidae</taxon>
        <taxon>Oiketicinae</taxon>
        <taxon>Eumeta</taxon>
    </lineage>
</organism>
<evidence type="ECO:0000313" key="2">
    <source>
        <dbReference type="Proteomes" id="UP000299102"/>
    </source>
</evidence>
<dbReference type="EMBL" id="BGZK01000982">
    <property type="protein sequence ID" value="GBP67382.1"/>
    <property type="molecule type" value="Genomic_DNA"/>
</dbReference>
<proteinExistence type="predicted"/>
<comment type="caution">
    <text evidence="1">The sequence shown here is derived from an EMBL/GenBank/DDBJ whole genome shotgun (WGS) entry which is preliminary data.</text>
</comment>
<sequence>MAISTPPRKPELWISFTVTSEYGFLRCVGKMMDSVSMFRLVYCSTSLISGGQSSIATDALFFVVLPLRKGSKHLGIEGHVKFTARTENFKVGLREAREPHRVDDLYRL</sequence>
<evidence type="ECO:0000313" key="1">
    <source>
        <dbReference type="EMBL" id="GBP67382.1"/>
    </source>
</evidence>
<dbReference type="AlphaFoldDB" id="A0A4C1XWD5"/>
<reference evidence="1 2" key="1">
    <citation type="journal article" date="2019" name="Commun. Biol.">
        <title>The bagworm genome reveals a unique fibroin gene that provides high tensile strength.</title>
        <authorList>
            <person name="Kono N."/>
            <person name="Nakamura H."/>
            <person name="Ohtoshi R."/>
            <person name="Tomita M."/>
            <person name="Numata K."/>
            <person name="Arakawa K."/>
        </authorList>
    </citation>
    <scope>NUCLEOTIDE SEQUENCE [LARGE SCALE GENOMIC DNA]</scope>
</reference>
<keyword evidence="2" id="KW-1185">Reference proteome</keyword>
<dbReference type="Proteomes" id="UP000299102">
    <property type="component" value="Unassembled WGS sequence"/>
</dbReference>